<protein>
    <submittedName>
        <fullName evidence="2">Uncharacterized protein</fullName>
    </submittedName>
</protein>
<accession>A0A6A6FQE7</accession>
<feature type="transmembrane region" description="Helical" evidence="1">
    <location>
        <begin position="12"/>
        <end position="33"/>
    </location>
</feature>
<reference evidence="2" key="1">
    <citation type="journal article" date="2020" name="Stud. Mycol.">
        <title>101 Dothideomycetes genomes: a test case for predicting lifestyles and emergence of pathogens.</title>
        <authorList>
            <person name="Haridas S."/>
            <person name="Albert R."/>
            <person name="Binder M."/>
            <person name="Bloem J."/>
            <person name="Labutti K."/>
            <person name="Salamov A."/>
            <person name="Andreopoulos B."/>
            <person name="Baker S."/>
            <person name="Barry K."/>
            <person name="Bills G."/>
            <person name="Bluhm B."/>
            <person name="Cannon C."/>
            <person name="Castanera R."/>
            <person name="Culley D."/>
            <person name="Daum C."/>
            <person name="Ezra D."/>
            <person name="Gonzalez J."/>
            <person name="Henrissat B."/>
            <person name="Kuo A."/>
            <person name="Liang C."/>
            <person name="Lipzen A."/>
            <person name="Lutzoni F."/>
            <person name="Magnuson J."/>
            <person name="Mondo S."/>
            <person name="Nolan M."/>
            <person name="Ohm R."/>
            <person name="Pangilinan J."/>
            <person name="Park H.-J."/>
            <person name="Ramirez L."/>
            <person name="Alfaro M."/>
            <person name="Sun H."/>
            <person name="Tritt A."/>
            <person name="Yoshinaga Y."/>
            <person name="Zwiers L.-H."/>
            <person name="Turgeon B."/>
            <person name="Goodwin S."/>
            <person name="Spatafora J."/>
            <person name="Crous P."/>
            <person name="Grigoriev I."/>
        </authorList>
    </citation>
    <scope>NUCLEOTIDE SEQUENCE</scope>
    <source>
        <strain evidence="2">SCOH1-5</strain>
    </source>
</reference>
<keyword evidence="3" id="KW-1185">Reference proteome</keyword>
<dbReference type="Proteomes" id="UP000799539">
    <property type="component" value="Unassembled WGS sequence"/>
</dbReference>
<keyword evidence="1" id="KW-1133">Transmembrane helix</keyword>
<organism evidence="2 3">
    <name type="scientific">Cercospora zeae-maydis SCOH1-5</name>
    <dbReference type="NCBI Taxonomy" id="717836"/>
    <lineage>
        <taxon>Eukaryota</taxon>
        <taxon>Fungi</taxon>
        <taxon>Dikarya</taxon>
        <taxon>Ascomycota</taxon>
        <taxon>Pezizomycotina</taxon>
        <taxon>Dothideomycetes</taxon>
        <taxon>Dothideomycetidae</taxon>
        <taxon>Mycosphaerellales</taxon>
        <taxon>Mycosphaerellaceae</taxon>
        <taxon>Cercospora</taxon>
    </lineage>
</organism>
<gene>
    <name evidence="2" type="ORF">CERZMDRAFT_34321</name>
</gene>
<keyword evidence="1" id="KW-0812">Transmembrane</keyword>
<name>A0A6A6FQE7_9PEZI</name>
<evidence type="ECO:0000313" key="2">
    <source>
        <dbReference type="EMBL" id="KAF2215677.1"/>
    </source>
</evidence>
<keyword evidence="1" id="KW-0472">Membrane</keyword>
<dbReference type="AlphaFoldDB" id="A0A6A6FQE7"/>
<dbReference type="EMBL" id="ML992665">
    <property type="protein sequence ID" value="KAF2215677.1"/>
    <property type="molecule type" value="Genomic_DNA"/>
</dbReference>
<sequence>MGIILCTTRYAPFAFISGIIGIASSIFTLTTWLKVLWTNFETMCQAPHKVHAYLTTIRTELLEEKAGIRIM</sequence>
<evidence type="ECO:0000313" key="3">
    <source>
        <dbReference type="Proteomes" id="UP000799539"/>
    </source>
</evidence>
<proteinExistence type="predicted"/>
<evidence type="ECO:0000256" key="1">
    <source>
        <dbReference type="SAM" id="Phobius"/>
    </source>
</evidence>
<dbReference type="OrthoDB" id="4148767at2759"/>